<dbReference type="AlphaFoldDB" id="M0E5T9"/>
<dbReference type="InterPro" id="IPR006016">
    <property type="entry name" value="UspA"/>
</dbReference>
<keyword evidence="4" id="KW-1185">Reference proteome</keyword>
<evidence type="ECO:0000313" key="3">
    <source>
        <dbReference type="EMBL" id="ELZ42418.1"/>
    </source>
</evidence>
<dbReference type="PANTHER" id="PTHR46268">
    <property type="entry name" value="STRESS RESPONSE PROTEIN NHAX"/>
    <property type="match status" value="1"/>
</dbReference>
<dbReference type="Pfam" id="PF00582">
    <property type="entry name" value="Usp"/>
    <property type="match status" value="2"/>
</dbReference>
<feature type="domain" description="UspA" evidence="2">
    <location>
        <begin position="148"/>
        <end position="283"/>
    </location>
</feature>
<dbReference type="STRING" id="1227484.C471_03133"/>
<reference evidence="3 4" key="1">
    <citation type="journal article" date="2014" name="PLoS Genet.">
        <title>Phylogenetically driven sequencing of extremely halophilic archaea reveals strategies for static and dynamic osmo-response.</title>
        <authorList>
            <person name="Becker E.A."/>
            <person name="Seitzer P.M."/>
            <person name="Tritt A."/>
            <person name="Larsen D."/>
            <person name="Krusor M."/>
            <person name="Yao A.I."/>
            <person name="Wu D."/>
            <person name="Madern D."/>
            <person name="Eisen J.A."/>
            <person name="Darling A.E."/>
            <person name="Facciotti M.T."/>
        </authorList>
    </citation>
    <scope>NUCLEOTIDE SEQUENCE [LARGE SCALE GENOMIC DNA]</scope>
    <source>
        <strain evidence="3 4">DSM 1137</strain>
    </source>
</reference>
<protein>
    <submittedName>
        <fullName evidence="3">UspA domain protein</fullName>
    </submittedName>
</protein>
<dbReference type="CDD" id="cd00293">
    <property type="entry name" value="USP-like"/>
    <property type="match status" value="2"/>
</dbReference>
<dbReference type="PATRIC" id="fig|1227484.4.peg.638"/>
<dbReference type="Proteomes" id="UP000011514">
    <property type="component" value="Unassembled WGS sequence"/>
</dbReference>
<sequence length="289" mass="30219">MFDRILFPTDGSDGASAAFDHVLDLADDHDATVHVLNVADTTHDSVTRIGGEVVDVLEREGEEVVEAAADRAADRGVETVTEVLQGGVAETIGTYAGEYGMDLVAMPTRGRTGFDRLLLGSTTERVVRESTVPVLSIRPDGETVRYPYRNVLVPTDGSERAGDALDRALTFADRAGATVHVLSVVDVGVIGHEGYAGVDTLVEGAEETVAEAAATAEEAGVDTVETVEVGSSAARGIQAYVDGNAIDLVVMGTQGRTGIERYLLGSVAERIVRTSPVPVLTVPDPGDGD</sequence>
<name>M0E5T9_9EURY</name>
<organism evidence="3 4">
    <name type="scientific">Halorubrum saccharovorum DSM 1137</name>
    <dbReference type="NCBI Taxonomy" id="1227484"/>
    <lineage>
        <taxon>Archaea</taxon>
        <taxon>Methanobacteriati</taxon>
        <taxon>Methanobacteriota</taxon>
        <taxon>Stenosarchaea group</taxon>
        <taxon>Halobacteria</taxon>
        <taxon>Halobacteriales</taxon>
        <taxon>Haloferacaceae</taxon>
        <taxon>Halorubrum</taxon>
    </lineage>
</organism>
<dbReference type="InterPro" id="IPR006015">
    <property type="entry name" value="Universal_stress_UspA"/>
</dbReference>
<proteinExistence type="inferred from homology"/>
<dbReference type="eggNOG" id="arCOG00449">
    <property type="taxonomic scope" value="Archaea"/>
</dbReference>
<evidence type="ECO:0000256" key="1">
    <source>
        <dbReference type="ARBA" id="ARBA00008791"/>
    </source>
</evidence>
<evidence type="ECO:0000259" key="2">
    <source>
        <dbReference type="Pfam" id="PF00582"/>
    </source>
</evidence>
<comment type="caution">
    <text evidence="3">The sequence shown here is derived from an EMBL/GenBank/DDBJ whole genome shotgun (WGS) entry which is preliminary data.</text>
</comment>
<dbReference type="Gene3D" id="3.40.50.620">
    <property type="entry name" value="HUPs"/>
    <property type="match status" value="2"/>
</dbReference>
<dbReference type="RefSeq" id="WP_004046537.1">
    <property type="nucleotide sequence ID" value="NZ_AOJE01000011.1"/>
</dbReference>
<feature type="domain" description="UspA" evidence="2">
    <location>
        <begin position="1"/>
        <end position="138"/>
    </location>
</feature>
<gene>
    <name evidence="3" type="ORF">C471_03133</name>
</gene>
<dbReference type="PANTHER" id="PTHR46268:SF6">
    <property type="entry name" value="UNIVERSAL STRESS PROTEIN UP12"/>
    <property type="match status" value="1"/>
</dbReference>
<dbReference type="InterPro" id="IPR014729">
    <property type="entry name" value="Rossmann-like_a/b/a_fold"/>
</dbReference>
<comment type="similarity">
    <text evidence="1">Belongs to the universal stress protein A family.</text>
</comment>
<dbReference type="OrthoDB" id="105697at2157"/>
<accession>M0E5T9</accession>
<evidence type="ECO:0000313" key="4">
    <source>
        <dbReference type="Proteomes" id="UP000011514"/>
    </source>
</evidence>
<dbReference type="PRINTS" id="PR01438">
    <property type="entry name" value="UNVRSLSTRESS"/>
</dbReference>
<dbReference type="SUPFAM" id="SSF52402">
    <property type="entry name" value="Adenine nucleotide alpha hydrolases-like"/>
    <property type="match status" value="2"/>
</dbReference>
<dbReference type="EMBL" id="AOJE01000011">
    <property type="protein sequence ID" value="ELZ42418.1"/>
    <property type="molecule type" value="Genomic_DNA"/>
</dbReference>